<organism evidence="7 8">
    <name type="scientific">Fusarium pseudoanthophilum</name>
    <dbReference type="NCBI Taxonomy" id="48495"/>
    <lineage>
        <taxon>Eukaryota</taxon>
        <taxon>Fungi</taxon>
        <taxon>Dikarya</taxon>
        <taxon>Ascomycota</taxon>
        <taxon>Pezizomycotina</taxon>
        <taxon>Sordariomycetes</taxon>
        <taxon>Hypocreomycetidae</taxon>
        <taxon>Hypocreales</taxon>
        <taxon>Nectriaceae</taxon>
        <taxon>Fusarium</taxon>
        <taxon>Fusarium fujikuroi species complex</taxon>
    </lineage>
</organism>
<dbReference type="InterPro" id="IPR006175">
    <property type="entry name" value="YjgF/YER057c/UK114"/>
</dbReference>
<feature type="region of interest" description="Disordered" evidence="5">
    <location>
        <begin position="744"/>
        <end position="768"/>
    </location>
</feature>
<evidence type="ECO:0000313" key="8">
    <source>
        <dbReference type="Proteomes" id="UP000544095"/>
    </source>
</evidence>
<dbReference type="SMART" id="SM00906">
    <property type="entry name" value="Fungal_trans"/>
    <property type="match status" value="2"/>
</dbReference>
<dbReference type="Pfam" id="PF04082">
    <property type="entry name" value="Fungal_trans"/>
    <property type="match status" value="2"/>
</dbReference>
<dbReference type="GO" id="GO:0006351">
    <property type="term" value="P:DNA-templated transcription"/>
    <property type="evidence" value="ECO:0007669"/>
    <property type="project" value="InterPro"/>
</dbReference>
<feature type="coiled-coil region" evidence="4">
    <location>
        <begin position="817"/>
        <end position="844"/>
    </location>
</feature>
<dbReference type="Pfam" id="PF01042">
    <property type="entry name" value="Ribonuc_L-PSP"/>
    <property type="match status" value="1"/>
</dbReference>
<keyword evidence="8" id="KW-1185">Reference proteome</keyword>
<dbReference type="InterPro" id="IPR007219">
    <property type="entry name" value="XnlR_reg_dom"/>
</dbReference>
<gene>
    <name evidence="7" type="ORF">FPANT_2532</name>
</gene>
<sequence>MDNEINVRSTRARARKREKISNAYLDQLHARIESLEAQSRSVQGLDSNTEALSSESVQPNARHSSRNPPQSPLGENRTSSRSESSSLTNTLVTSEPQIKVHRYGHAAYLGHSSTLSFSRNVRNLLQQSSPIADPGSVSMERQDISYARTLPPIALDLSSIAFPKLSYAEYLTNTVIVHIGSLYSIFDADVFLQRLRKFYDDRDRDLEIGASLWHIQMLLILAFGKSIQSREHSEMGPSGMNYFRLAIEAMPDIRRLYEDPLLSIEILCLAALFMHATDLLQEAYVTIGQALRISVTKVLNKRFPEALRSSNVEYQRRLWWTVYCIDRKCAAMLGSPSVMRDDDISIPFPEIKPGDESQNAFAIHAILSSHLGKILDAIYGVHDQQRNFLVEVKSILSHIAETYVILRQHLLLDVQQPSQPISRESATLHLLLHQCVILTVRPVLFSLLKPLLTSNAPIPDARHYSSPFESMLKMCIESAVQILKTMSILKQQMMCDIFLPYDIDALFSAAFALILIDIIRPANELLWDLPQVMNLLGEFVSRRVAPAQAYRSDLVQILELHTKLRGSNSRQHQDTGNMFNMSLVPGLDEYAITHPGQLEAPAIGPYTQAIKANGMVFLSGQIPADSQARLIEGTIAEKTHKMCQNAKAVLEEAGSSLDKAVRVYFQNMDDMKDMNEVYAELQKSVSSIKPAAFIALDDIQYLQGRAPRQTRLAPTGPATGQSEREMDLLDRLRKLEGLVHEMSGQGTASENGMEVRNGESPLASEKCKSAKDVVQAATEKVKRESESTDFSKVNKQLGRLVLHDGDSTPRYVNSGFFVKLNDELAEIRNEMEIMNEEEAEFEEDTTPEQSPPQNLGIEHDHHSFLFGYSSADVDLTGLHPLPAQGSFLWQIYLENIEPLVKVLHIPTMNRLMTQVRRGEHDLRPGDEALVFATYYSAVTSMETQEVEANLGGTQSHFISQFRFALEQALAKSNLLNTTNMAMLQAFVIYLTVVKCHDDSKFAWTLTSLCVRMAQALGLYRDGQQLGLSPFEVEMRRRLWWAIVSLDVRSAEEMGSDLIIGDKTFDTQLPSNINDADIDPSFTETPTPRQGRTDSAICLSRYEITALSRGLFAAIAQMRPVDPEEVEKSLEERERMLVEVYERMEDKFLKHLMREDDPIFWVASLISRIMMAKVGLIIYQPVLFPGMGPQVSYEIRSRLWQSCIEIVEYSHILNIDPSCRQWRWLFKSYRQWHAIACMLLELSKRPWGVTSERAWEAAQILDYDHPIDGSNNTNHTAAWMPIKRLFTKAKRHRESELVRLRADPEAARRLDREERIKPVLERIGPAPGMETRMSELRARWRKIFRPGDFSDDTEYQSILPSADQPRHLSQAQQLAQQPLDQMSVFDPSTWQNLHSGNPNITIYYDGVDSGVQSMGGLLPGDSSLGSLSSIASPAISGTASTHRNDNDPQAHGGARLSPWPGSDMFQHTHDPGALGAIDELFQNRAGPNPGLDLNMDPGEVDDIDWRTWDETLRTLSRPAMDQMGAGAGSWGGM</sequence>
<dbReference type="CDD" id="cd12148">
    <property type="entry name" value="fungal_TF_MHR"/>
    <property type="match status" value="2"/>
</dbReference>
<dbReference type="PANTHER" id="PTHR31001">
    <property type="entry name" value="UNCHARACTERIZED TRANSCRIPTIONAL REGULATORY PROTEIN"/>
    <property type="match status" value="1"/>
</dbReference>
<dbReference type="Gene3D" id="3.30.1330.40">
    <property type="entry name" value="RutC-like"/>
    <property type="match status" value="1"/>
</dbReference>
<dbReference type="Proteomes" id="UP000544095">
    <property type="component" value="Unassembled WGS sequence"/>
</dbReference>
<dbReference type="GO" id="GO:0005634">
    <property type="term" value="C:nucleus"/>
    <property type="evidence" value="ECO:0007669"/>
    <property type="project" value="UniProtKB-SubCell"/>
</dbReference>
<proteinExistence type="predicted"/>
<protein>
    <recommendedName>
        <fullName evidence="6">Xylanolytic transcriptional activator regulatory domain-containing protein</fullName>
    </recommendedName>
</protein>
<feature type="compositionally biased region" description="Low complexity" evidence="5">
    <location>
        <begin position="75"/>
        <end position="91"/>
    </location>
</feature>
<dbReference type="SUPFAM" id="SSF55298">
    <property type="entry name" value="YjgF-like"/>
    <property type="match status" value="1"/>
</dbReference>
<accession>A0A8H5UUZ4</accession>
<feature type="region of interest" description="Disordered" evidence="5">
    <location>
        <begin position="1434"/>
        <end position="1470"/>
    </location>
</feature>
<evidence type="ECO:0000256" key="3">
    <source>
        <dbReference type="ARBA" id="ARBA00023242"/>
    </source>
</evidence>
<evidence type="ECO:0000313" key="7">
    <source>
        <dbReference type="EMBL" id="KAF5600301.1"/>
    </source>
</evidence>
<feature type="domain" description="Xylanolytic transcriptional activator regulatory" evidence="6">
    <location>
        <begin position="283"/>
        <end position="355"/>
    </location>
</feature>
<evidence type="ECO:0000256" key="5">
    <source>
        <dbReference type="SAM" id="MobiDB-lite"/>
    </source>
</evidence>
<keyword evidence="2" id="KW-0479">Metal-binding</keyword>
<dbReference type="GO" id="GO:0003677">
    <property type="term" value="F:DNA binding"/>
    <property type="evidence" value="ECO:0007669"/>
    <property type="project" value="InterPro"/>
</dbReference>
<evidence type="ECO:0000256" key="2">
    <source>
        <dbReference type="ARBA" id="ARBA00022723"/>
    </source>
</evidence>
<comment type="caution">
    <text evidence="7">The sequence shown here is derived from an EMBL/GenBank/DDBJ whole genome shotgun (WGS) entry which is preliminary data.</text>
</comment>
<evidence type="ECO:0000259" key="6">
    <source>
        <dbReference type="SMART" id="SM00906"/>
    </source>
</evidence>
<dbReference type="PANTHER" id="PTHR31001:SF50">
    <property type="entry name" value="ZN(II)2CYS6 TRANSCRIPTION FACTOR (EUROFUNG)"/>
    <property type="match status" value="1"/>
</dbReference>
<feature type="compositionally biased region" description="Polar residues" evidence="5">
    <location>
        <begin position="37"/>
        <end position="68"/>
    </location>
</feature>
<name>A0A8H5UUZ4_9HYPO</name>
<dbReference type="GO" id="GO:0008270">
    <property type="term" value="F:zinc ion binding"/>
    <property type="evidence" value="ECO:0007669"/>
    <property type="project" value="InterPro"/>
</dbReference>
<keyword evidence="3" id="KW-0539">Nucleus</keyword>
<keyword evidence="4" id="KW-0175">Coiled coil</keyword>
<comment type="subcellular location">
    <subcellularLocation>
        <location evidence="1">Nucleus</location>
    </subcellularLocation>
</comment>
<dbReference type="InterPro" id="IPR050613">
    <property type="entry name" value="Sec_Metabolite_Reg"/>
</dbReference>
<dbReference type="InterPro" id="IPR035959">
    <property type="entry name" value="RutC-like_sf"/>
</dbReference>
<dbReference type="EMBL" id="JAAOAR010000108">
    <property type="protein sequence ID" value="KAF5600301.1"/>
    <property type="molecule type" value="Genomic_DNA"/>
</dbReference>
<reference evidence="7 8" key="1">
    <citation type="submission" date="2020-05" db="EMBL/GenBank/DDBJ databases">
        <title>Identification and distribution of gene clusters putatively required for synthesis of sphingolipid metabolism inhibitors in phylogenetically diverse species of the filamentous fungus Fusarium.</title>
        <authorList>
            <person name="Kim H.-S."/>
            <person name="Busman M."/>
            <person name="Brown D.W."/>
            <person name="Divon H."/>
            <person name="Uhlig S."/>
            <person name="Proctor R.H."/>
        </authorList>
    </citation>
    <scope>NUCLEOTIDE SEQUENCE [LARGE SCALE GENOMIC DNA]</scope>
    <source>
        <strain evidence="7 8">NRRL 25211</strain>
    </source>
</reference>
<feature type="region of interest" description="Disordered" evidence="5">
    <location>
        <begin position="37"/>
        <end position="93"/>
    </location>
</feature>
<dbReference type="CDD" id="cd00448">
    <property type="entry name" value="YjgF_YER057c_UK114_family"/>
    <property type="match status" value="1"/>
</dbReference>
<evidence type="ECO:0000256" key="4">
    <source>
        <dbReference type="SAM" id="Coils"/>
    </source>
</evidence>
<evidence type="ECO:0000256" key="1">
    <source>
        <dbReference type="ARBA" id="ARBA00004123"/>
    </source>
</evidence>
<feature type="domain" description="Xylanolytic transcriptional activator regulatory" evidence="6">
    <location>
        <begin position="1002"/>
        <end position="1075"/>
    </location>
</feature>